<gene>
    <name evidence="2" type="ORF">V3330_02675</name>
</gene>
<sequence length="89" mass="9792">MSVHDSGQQPNPPGVTTSREWFRDQPAAIGSVDPRDPYIEYDFTQTGVYYLRVGQDGGLPVPLAGTYELQCSLEGGDLPVQLLFKDGFE</sequence>
<dbReference type="RefSeq" id="WP_354693837.1">
    <property type="nucleotide sequence ID" value="NZ_JAZHOG010000001.1"/>
</dbReference>
<dbReference type="AlphaFoldDB" id="A0AAW9RCH4"/>
<feature type="region of interest" description="Disordered" evidence="1">
    <location>
        <begin position="1"/>
        <end position="23"/>
    </location>
</feature>
<keyword evidence="3" id="KW-1185">Reference proteome</keyword>
<protein>
    <submittedName>
        <fullName evidence="2">Uncharacterized protein</fullName>
    </submittedName>
</protein>
<evidence type="ECO:0000313" key="3">
    <source>
        <dbReference type="Proteomes" id="UP001359886"/>
    </source>
</evidence>
<dbReference type="Proteomes" id="UP001359886">
    <property type="component" value="Unassembled WGS sequence"/>
</dbReference>
<organism evidence="2 3">
    <name type="scientific">Elongatibacter sediminis</name>
    <dbReference type="NCBI Taxonomy" id="3119006"/>
    <lineage>
        <taxon>Bacteria</taxon>
        <taxon>Pseudomonadati</taxon>
        <taxon>Pseudomonadota</taxon>
        <taxon>Gammaproteobacteria</taxon>
        <taxon>Chromatiales</taxon>
        <taxon>Wenzhouxiangellaceae</taxon>
        <taxon>Elongatibacter</taxon>
    </lineage>
</organism>
<comment type="caution">
    <text evidence="2">The sequence shown here is derived from an EMBL/GenBank/DDBJ whole genome shotgun (WGS) entry which is preliminary data.</text>
</comment>
<accession>A0AAW9RCH4</accession>
<name>A0AAW9RCH4_9GAMM</name>
<proteinExistence type="predicted"/>
<evidence type="ECO:0000256" key="1">
    <source>
        <dbReference type="SAM" id="MobiDB-lite"/>
    </source>
</evidence>
<dbReference type="EMBL" id="JAZHOG010000001">
    <property type="protein sequence ID" value="MEJ8566520.1"/>
    <property type="molecule type" value="Genomic_DNA"/>
</dbReference>
<reference evidence="2 3" key="1">
    <citation type="submission" date="2024-02" db="EMBL/GenBank/DDBJ databases">
        <title>A novel Wenzhouxiangellaceae bacterium, isolated from coastal sediments.</title>
        <authorList>
            <person name="Du Z.-J."/>
            <person name="Ye Y.-Q."/>
            <person name="Zhang X.-Y."/>
        </authorList>
    </citation>
    <scope>NUCLEOTIDE SEQUENCE [LARGE SCALE GENOMIC DNA]</scope>
    <source>
        <strain evidence="2 3">CH-27</strain>
    </source>
</reference>
<evidence type="ECO:0000313" key="2">
    <source>
        <dbReference type="EMBL" id="MEJ8566520.1"/>
    </source>
</evidence>
<feature type="compositionally biased region" description="Polar residues" evidence="1">
    <location>
        <begin position="1"/>
        <end position="19"/>
    </location>
</feature>